<dbReference type="AlphaFoldDB" id="A0A4R6VA47"/>
<dbReference type="OrthoDB" id="9807051at2"/>
<proteinExistence type="inferred from homology"/>
<dbReference type="SUPFAM" id="SSF51569">
    <property type="entry name" value="Aldolase"/>
    <property type="match status" value="1"/>
</dbReference>
<evidence type="ECO:0000256" key="2">
    <source>
        <dbReference type="ARBA" id="ARBA00005763"/>
    </source>
</evidence>
<sequence length="220" mass="23808">MELFLDTANLADVERLAKILPIHGVTTNPSIIAKEKRPLLSALSELQQIIGKDKLLFAQTIAHDTQGMIKEAQYLREHIDNLIVKIPVTAEGLSAIKALTQQGIPTLGTAVYGAGQGFLAALAGAKYIAPYVNRIDAQGGDGICAVRELNTLLRLHKPETKVCAASFRTPRQVLDCMLAGAGSVTVGPDVIELFIQDPAVFAAIDKFDQDWFRAFNKNSL</sequence>
<evidence type="ECO:0000313" key="7">
    <source>
        <dbReference type="Proteomes" id="UP000295657"/>
    </source>
</evidence>
<evidence type="ECO:0000256" key="5">
    <source>
        <dbReference type="ARBA" id="ARBA00048809"/>
    </source>
</evidence>
<dbReference type="NCBIfam" id="NF009296">
    <property type="entry name" value="PRK12653.1"/>
    <property type="match status" value="1"/>
</dbReference>
<keyword evidence="4" id="KW-0704">Schiff base</keyword>
<dbReference type="CDD" id="cd00956">
    <property type="entry name" value="Transaldolase_FSA"/>
    <property type="match status" value="1"/>
</dbReference>
<reference evidence="6 7" key="1">
    <citation type="submission" date="2019-03" db="EMBL/GenBank/DDBJ databases">
        <title>Genomic Encyclopedia of Type Strains, Phase IV (KMG-IV): sequencing the most valuable type-strain genomes for metagenomic binning, comparative biology and taxonomic classification.</title>
        <authorList>
            <person name="Goeker M."/>
        </authorList>
    </citation>
    <scope>NUCLEOTIDE SEQUENCE [LARGE SCALE GENOMIC DNA]</scope>
    <source>
        <strain evidence="6 7">DSM 28403</strain>
    </source>
</reference>
<dbReference type="Proteomes" id="UP000295657">
    <property type="component" value="Unassembled WGS sequence"/>
</dbReference>
<comment type="caution">
    <text evidence="6">The sequence shown here is derived from an EMBL/GenBank/DDBJ whole genome shotgun (WGS) entry which is preliminary data.</text>
</comment>
<dbReference type="InterPro" id="IPR033919">
    <property type="entry name" value="TSA/FSA_arc/bac"/>
</dbReference>
<dbReference type="Gene3D" id="3.20.20.70">
    <property type="entry name" value="Aldolase class I"/>
    <property type="match status" value="1"/>
</dbReference>
<dbReference type="GO" id="GO:0005975">
    <property type="term" value="P:carbohydrate metabolic process"/>
    <property type="evidence" value="ECO:0007669"/>
    <property type="project" value="InterPro"/>
</dbReference>
<comment type="similarity">
    <text evidence="2">Belongs to the transaldolase family. Type 3A subfamily.</text>
</comment>
<gene>
    <name evidence="6" type="ORF">EDC45_1845</name>
</gene>
<dbReference type="PROSITE" id="PS01054">
    <property type="entry name" value="TRANSALDOLASE_1"/>
    <property type="match status" value="1"/>
</dbReference>
<protein>
    <submittedName>
        <fullName evidence="6">Fructose 6-phosphate aldolase</fullName>
    </submittedName>
</protein>
<evidence type="ECO:0000256" key="4">
    <source>
        <dbReference type="ARBA" id="ARBA00023270"/>
    </source>
</evidence>
<accession>A0A4R6VA47</accession>
<dbReference type="PROSITE" id="PS00958">
    <property type="entry name" value="TRANSALDOLASE_2"/>
    <property type="match status" value="1"/>
</dbReference>
<dbReference type="GO" id="GO:0042182">
    <property type="term" value="P:ketone catabolic process"/>
    <property type="evidence" value="ECO:0007669"/>
    <property type="project" value="UniProtKB-ARBA"/>
</dbReference>
<dbReference type="EMBL" id="SNYQ01000009">
    <property type="protein sequence ID" value="TDQ56635.1"/>
    <property type="molecule type" value="Genomic_DNA"/>
</dbReference>
<evidence type="ECO:0000256" key="1">
    <source>
        <dbReference type="ARBA" id="ARBA00004496"/>
    </source>
</evidence>
<dbReference type="PANTHER" id="PTHR10683:SF40">
    <property type="entry name" value="FRUCTOSE-6-PHOSPHATE ALDOLASE 1-RELATED"/>
    <property type="match status" value="1"/>
</dbReference>
<dbReference type="GO" id="GO:0005737">
    <property type="term" value="C:cytoplasm"/>
    <property type="evidence" value="ECO:0007669"/>
    <property type="project" value="UniProtKB-SubCell"/>
</dbReference>
<name>A0A4R6VA47_9PAST</name>
<dbReference type="Pfam" id="PF00923">
    <property type="entry name" value="TAL_FSA"/>
    <property type="match status" value="1"/>
</dbReference>
<dbReference type="GO" id="GO:0097023">
    <property type="term" value="F:fructose 6-phosphate aldolase activity"/>
    <property type="evidence" value="ECO:0007669"/>
    <property type="project" value="RHEA"/>
</dbReference>
<comment type="subcellular location">
    <subcellularLocation>
        <location evidence="1">Cytoplasm</location>
    </subcellularLocation>
</comment>
<dbReference type="InterPro" id="IPR001585">
    <property type="entry name" value="TAL/FSA"/>
</dbReference>
<dbReference type="RefSeq" id="WP_133545665.1">
    <property type="nucleotide sequence ID" value="NZ_SNYQ01000009.1"/>
</dbReference>
<organism evidence="6 7">
    <name type="scientific">Mesocricetibacter intestinalis</name>
    <dbReference type="NCBI Taxonomy" id="1521930"/>
    <lineage>
        <taxon>Bacteria</taxon>
        <taxon>Pseudomonadati</taxon>
        <taxon>Pseudomonadota</taxon>
        <taxon>Gammaproteobacteria</taxon>
        <taxon>Pasteurellales</taxon>
        <taxon>Pasteurellaceae</taxon>
        <taxon>Mesocricetibacter</taxon>
    </lineage>
</organism>
<dbReference type="InterPro" id="IPR018225">
    <property type="entry name" value="Transaldolase_AS"/>
</dbReference>
<dbReference type="InterPro" id="IPR004731">
    <property type="entry name" value="Transaldolase_3B/F6P_aldolase"/>
</dbReference>
<dbReference type="FunFam" id="3.20.20.70:FF:000018">
    <property type="entry name" value="Probable transaldolase"/>
    <property type="match status" value="1"/>
</dbReference>
<keyword evidence="3" id="KW-0963">Cytoplasm</keyword>
<evidence type="ECO:0000313" key="6">
    <source>
        <dbReference type="EMBL" id="TDQ56635.1"/>
    </source>
</evidence>
<dbReference type="NCBIfam" id="TIGR00875">
    <property type="entry name" value="fsa_talC_mipB"/>
    <property type="match status" value="1"/>
</dbReference>
<evidence type="ECO:0000256" key="3">
    <source>
        <dbReference type="ARBA" id="ARBA00022490"/>
    </source>
</evidence>
<dbReference type="PANTHER" id="PTHR10683">
    <property type="entry name" value="TRANSALDOLASE"/>
    <property type="match status" value="1"/>
</dbReference>
<dbReference type="InterPro" id="IPR013785">
    <property type="entry name" value="Aldolase_TIM"/>
</dbReference>
<comment type="catalytic activity">
    <reaction evidence="5">
        <text>beta-D-fructose 6-phosphate = dihydroxyacetone + D-glyceraldehyde 3-phosphate</text>
        <dbReference type="Rhea" id="RHEA:28002"/>
        <dbReference type="ChEBI" id="CHEBI:16016"/>
        <dbReference type="ChEBI" id="CHEBI:57634"/>
        <dbReference type="ChEBI" id="CHEBI:59776"/>
    </reaction>
</comment>
<keyword evidence="7" id="KW-1185">Reference proteome</keyword>